<name>A0ABM0LTX2_SACKO</name>
<keyword evidence="2" id="KW-1185">Reference proteome</keyword>
<feature type="coiled-coil region" evidence="1">
    <location>
        <begin position="147"/>
        <end position="208"/>
    </location>
</feature>
<feature type="coiled-coil region" evidence="1">
    <location>
        <begin position="76"/>
        <end position="113"/>
    </location>
</feature>
<reference evidence="3" key="1">
    <citation type="submission" date="2025-08" db="UniProtKB">
        <authorList>
            <consortium name="RefSeq"/>
        </authorList>
    </citation>
    <scope>IDENTIFICATION</scope>
    <source>
        <tissue evidence="3">Testes</tissue>
    </source>
</reference>
<dbReference type="PANTHER" id="PTHR12156:SF5">
    <property type="entry name" value="FI18040P1"/>
    <property type="match status" value="1"/>
</dbReference>
<feature type="coiled-coil region" evidence="1">
    <location>
        <begin position="1"/>
        <end position="42"/>
    </location>
</feature>
<dbReference type="Proteomes" id="UP000694865">
    <property type="component" value="Unplaced"/>
</dbReference>
<evidence type="ECO:0000313" key="2">
    <source>
        <dbReference type="Proteomes" id="UP000694865"/>
    </source>
</evidence>
<accession>A0ABM0LTX2</accession>
<dbReference type="RefSeq" id="XP_006811213.1">
    <property type="nucleotide sequence ID" value="XM_006811150.1"/>
</dbReference>
<dbReference type="GeneID" id="102808808"/>
<evidence type="ECO:0000313" key="3">
    <source>
        <dbReference type="RefSeq" id="XP_006811213.1"/>
    </source>
</evidence>
<organism evidence="2 3">
    <name type="scientific">Saccoglossus kowalevskii</name>
    <name type="common">Acorn worm</name>
    <dbReference type="NCBI Taxonomy" id="10224"/>
    <lineage>
        <taxon>Eukaryota</taxon>
        <taxon>Metazoa</taxon>
        <taxon>Hemichordata</taxon>
        <taxon>Enteropneusta</taxon>
        <taxon>Harrimaniidae</taxon>
        <taxon>Saccoglossus</taxon>
    </lineage>
</organism>
<evidence type="ECO:0000256" key="1">
    <source>
        <dbReference type="SAM" id="Coils"/>
    </source>
</evidence>
<keyword evidence="1" id="KW-0175">Coiled coil</keyword>
<dbReference type="PANTHER" id="PTHR12156">
    <property type="entry name" value="PLECKSTRIN HOMOLOGY-LIKE DOMAIN, FAMILY B, MEMBER 3"/>
    <property type="match status" value="1"/>
</dbReference>
<gene>
    <name evidence="3" type="primary">LOC102808808</name>
</gene>
<dbReference type="InterPro" id="IPR052212">
    <property type="entry name" value="PH-like_domain"/>
</dbReference>
<protein>
    <submittedName>
        <fullName evidence="3">Pleckstrin homology-like domain family B member 2-like</fullName>
    </submittedName>
</protein>
<proteinExistence type="predicted"/>
<sequence length="241" mass="29291">MENLEMERKKYVKKIEEHERQLQELDIDAEEVRREIEIEKALLEGEHKSEMDQLQQDSEKVESVKQFKRQISHSAVQERQRENKLFEDAKQNLEILEQEYDELEMRLESCDESEKEEYELKLKLKSEVLEAERKIFEDLEFRHLEMESRMEEEQEIIEQELSREEDEKKKIISDRVALQRNDEPQDKLDKAKDELENIENRYDAYVVKAREIDWSLDNVQSINKVMSLMLLTPRHDLMYLK</sequence>